<evidence type="ECO:0000313" key="8">
    <source>
        <dbReference type="EMBL" id="RSL42076.1"/>
    </source>
</evidence>
<feature type="transmembrane region" description="Helical" evidence="6">
    <location>
        <begin position="145"/>
        <end position="169"/>
    </location>
</feature>
<dbReference type="PANTHER" id="PTHR33048">
    <property type="entry name" value="PTH11-LIKE INTEGRAL MEMBRANE PROTEIN (AFU_ORTHOLOGUE AFUA_5G11245)"/>
    <property type="match status" value="1"/>
</dbReference>
<evidence type="ECO:0000256" key="6">
    <source>
        <dbReference type="SAM" id="Phobius"/>
    </source>
</evidence>
<feature type="transmembrane region" description="Helical" evidence="6">
    <location>
        <begin position="111"/>
        <end position="133"/>
    </location>
</feature>
<protein>
    <recommendedName>
        <fullName evidence="7">Rhodopsin domain-containing protein</fullName>
    </recommendedName>
</protein>
<evidence type="ECO:0000313" key="9">
    <source>
        <dbReference type="Proteomes" id="UP000288168"/>
    </source>
</evidence>
<keyword evidence="2 6" id="KW-0812">Transmembrane</keyword>
<feature type="transmembrane region" description="Helical" evidence="6">
    <location>
        <begin position="261"/>
        <end position="282"/>
    </location>
</feature>
<evidence type="ECO:0000256" key="2">
    <source>
        <dbReference type="ARBA" id="ARBA00022692"/>
    </source>
</evidence>
<reference evidence="8 9" key="1">
    <citation type="submission" date="2017-06" db="EMBL/GenBank/DDBJ databases">
        <title>Comparative genomic analysis of Ambrosia Fusariam Clade fungi.</title>
        <authorList>
            <person name="Stajich J.E."/>
            <person name="Carrillo J."/>
            <person name="Kijimoto T."/>
            <person name="Eskalen A."/>
            <person name="O'Donnell K."/>
            <person name="Kasson M."/>
        </authorList>
    </citation>
    <scope>NUCLEOTIDE SEQUENCE [LARGE SCALE GENOMIC DNA]</scope>
    <source>
        <strain evidence="8 9">NRRL62584</strain>
    </source>
</reference>
<feature type="domain" description="Rhodopsin" evidence="7">
    <location>
        <begin position="30"/>
        <end position="282"/>
    </location>
</feature>
<feature type="transmembrane region" description="Helical" evidence="6">
    <location>
        <begin position="12"/>
        <end position="33"/>
    </location>
</feature>
<feature type="transmembrane region" description="Helical" evidence="6">
    <location>
        <begin position="225"/>
        <end position="249"/>
    </location>
</feature>
<evidence type="ECO:0000256" key="3">
    <source>
        <dbReference type="ARBA" id="ARBA00022989"/>
    </source>
</evidence>
<dbReference type="GO" id="GO:0016020">
    <property type="term" value="C:membrane"/>
    <property type="evidence" value="ECO:0007669"/>
    <property type="project" value="UniProtKB-SubCell"/>
</dbReference>
<proteinExistence type="inferred from homology"/>
<dbReference type="Pfam" id="PF20684">
    <property type="entry name" value="Fung_rhodopsin"/>
    <property type="match status" value="1"/>
</dbReference>
<name>A0A428NMQ6_9HYPO</name>
<dbReference type="AlphaFoldDB" id="A0A428NMQ6"/>
<dbReference type="EMBL" id="NKCI01000384">
    <property type="protein sequence ID" value="RSL42076.1"/>
    <property type="molecule type" value="Genomic_DNA"/>
</dbReference>
<organism evidence="8 9">
    <name type="scientific">Fusarium duplospermum</name>
    <dbReference type="NCBI Taxonomy" id="1325734"/>
    <lineage>
        <taxon>Eukaryota</taxon>
        <taxon>Fungi</taxon>
        <taxon>Dikarya</taxon>
        <taxon>Ascomycota</taxon>
        <taxon>Pezizomycotina</taxon>
        <taxon>Sordariomycetes</taxon>
        <taxon>Hypocreomycetidae</taxon>
        <taxon>Hypocreales</taxon>
        <taxon>Nectriaceae</taxon>
        <taxon>Fusarium</taxon>
        <taxon>Fusarium solani species complex</taxon>
    </lineage>
</organism>
<accession>A0A428NMQ6</accession>
<evidence type="ECO:0000256" key="4">
    <source>
        <dbReference type="ARBA" id="ARBA00023136"/>
    </source>
</evidence>
<comment type="similarity">
    <text evidence="5">Belongs to the SAT4 family.</text>
</comment>
<evidence type="ECO:0000259" key="7">
    <source>
        <dbReference type="Pfam" id="PF20684"/>
    </source>
</evidence>
<keyword evidence="3 6" id="KW-1133">Transmembrane helix</keyword>
<evidence type="ECO:0000256" key="1">
    <source>
        <dbReference type="ARBA" id="ARBA00004141"/>
    </source>
</evidence>
<feature type="transmembrane region" description="Helical" evidence="6">
    <location>
        <begin position="189"/>
        <end position="213"/>
    </location>
</feature>
<feature type="transmembrane region" description="Helical" evidence="6">
    <location>
        <begin position="45"/>
        <end position="67"/>
    </location>
</feature>
<dbReference type="Proteomes" id="UP000288168">
    <property type="component" value="Unassembled WGS sequence"/>
</dbReference>
<dbReference type="InterPro" id="IPR049326">
    <property type="entry name" value="Rhodopsin_dom_fungi"/>
</dbReference>
<comment type="caution">
    <text evidence="8">The sequence shown here is derived from an EMBL/GenBank/DDBJ whole genome shotgun (WGS) entry which is preliminary data.</text>
</comment>
<dbReference type="PANTHER" id="PTHR33048:SF2">
    <property type="entry name" value="SRPK"/>
    <property type="match status" value="1"/>
</dbReference>
<comment type="subcellular location">
    <subcellularLocation>
        <location evidence="1">Membrane</location>
        <topology evidence="1">Multi-pass membrane protein</topology>
    </subcellularLocation>
</comment>
<sequence length="348" mass="38869">MVHGKMSATNVYAVEVFTLLGLGTLIIGVRTYCRTQLAGIRKLALDDYLMLFVTIPYVAEIVLAYTVKHRFHGLANNAMTDDERVSLPSTSEEYEWRQALVKGSKIQVAGWAVYATVLWLIKSSMCAFYNRLTNGLPEYRRRIRWGFIFIAATYLVVLGVILLGCQPLYRLWQIYPDPGNFCQPAISKLLVFLVLTLNVITDVYLLILPIPALRKAQVTRIKRAMLVLLFSGGVFVMAAGILRCVLIIKNPTKGPQQAASWAVRESFVAIVTSSIPVIWGWMKQRLKSLFSSAAIPTDPRESEDAGYMTTLTLSGIQDILIWTTIAVTTFKTLLRNGLANIAKRSLAN</sequence>
<keyword evidence="4 6" id="KW-0472">Membrane</keyword>
<keyword evidence="9" id="KW-1185">Reference proteome</keyword>
<dbReference type="OrthoDB" id="2988756at2759"/>
<gene>
    <name evidence="8" type="ORF">CEP54_015608</name>
</gene>
<dbReference type="InterPro" id="IPR052337">
    <property type="entry name" value="SAT4-like"/>
</dbReference>
<evidence type="ECO:0000256" key="5">
    <source>
        <dbReference type="ARBA" id="ARBA00038359"/>
    </source>
</evidence>